<dbReference type="RefSeq" id="WP_249769959.1">
    <property type="nucleotide sequence ID" value="NZ_CP097332.1"/>
</dbReference>
<evidence type="ECO:0000256" key="2">
    <source>
        <dbReference type="ARBA" id="ARBA00022679"/>
    </source>
</evidence>
<reference evidence="10" key="1">
    <citation type="journal article" date="2018" name="Int. J. Syst. Evol. Microbiol.">
        <title>Jatrophihabitans telluris sp. nov., isolated from sediment soil of lava forest wetlands and the emended description of the genus Jatrophihabitans.</title>
        <authorList>
            <person name="Lee K.C."/>
            <person name="Suh M.K."/>
            <person name="Eom M.K."/>
            <person name="Kim K.K."/>
            <person name="Kim J.S."/>
            <person name="Kim D.S."/>
            <person name="Ko S.H."/>
            <person name="Shin Y.K."/>
            <person name="Lee J.S."/>
        </authorList>
    </citation>
    <scope>NUCLEOTIDE SEQUENCE</scope>
    <source>
        <strain evidence="10">N237</strain>
    </source>
</reference>
<name>A0ABY4QVX7_9ACTN</name>
<dbReference type="EMBL" id="CP097332">
    <property type="protein sequence ID" value="UQX87434.1"/>
    <property type="molecule type" value="Genomic_DNA"/>
</dbReference>
<evidence type="ECO:0000256" key="1">
    <source>
        <dbReference type="ARBA" id="ARBA00009156"/>
    </source>
</evidence>
<evidence type="ECO:0000313" key="11">
    <source>
        <dbReference type="Proteomes" id="UP001056336"/>
    </source>
</evidence>
<proteinExistence type="inferred from homology"/>
<keyword evidence="4" id="KW-0418">Kinase</keyword>
<comment type="similarity">
    <text evidence="1">Belongs to the FGGY kinase family.</text>
</comment>
<protein>
    <submittedName>
        <fullName evidence="10">Rhamnulokinase</fullName>
    </submittedName>
</protein>
<dbReference type="PANTHER" id="PTHR10196:SF93">
    <property type="entry name" value="L-RHAMNULOKINASE"/>
    <property type="match status" value="1"/>
</dbReference>
<evidence type="ECO:0000313" key="10">
    <source>
        <dbReference type="EMBL" id="UQX87434.1"/>
    </source>
</evidence>
<dbReference type="InterPro" id="IPR043129">
    <property type="entry name" value="ATPase_NBD"/>
</dbReference>
<evidence type="ECO:0000256" key="7">
    <source>
        <dbReference type="ARBA" id="ARBA00023308"/>
    </source>
</evidence>
<organism evidence="10 11">
    <name type="scientific">Jatrophihabitans telluris</name>
    <dbReference type="NCBI Taxonomy" id="2038343"/>
    <lineage>
        <taxon>Bacteria</taxon>
        <taxon>Bacillati</taxon>
        <taxon>Actinomycetota</taxon>
        <taxon>Actinomycetes</taxon>
        <taxon>Jatrophihabitantales</taxon>
        <taxon>Jatrophihabitantaceae</taxon>
        <taxon>Jatrophihabitans</taxon>
    </lineage>
</organism>
<dbReference type="InterPro" id="IPR013449">
    <property type="entry name" value="Rhamnulokinase"/>
</dbReference>
<keyword evidence="11" id="KW-1185">Reference proteome</keyword>
<keyword evidence="3" id="KW-0547">Nucleotide-binding</keyword>
<keyword evidence="7" id="KW-0684">Rhamnose metabolism</keyword>
<evidence type="ECO:0000256" key="3">
    <source>
        <dbReference type="ARBA" id="ARBA00022741"/>
    </source>
</evidence>
<evidence type="ECO:0000256" key="4">
    <source>
        <dbReference type="ARBA" id="ARBA00022777"/>
    </source>
</evidence>
<gene>
    <name evidence="10" type="ORF">M6D93_14130</name>
</gene>
<sequence length="490" mass="52236">MSPPPAHCVAIDLGASSGRVLSATVSADALTLVELHRYPNLPVRVAGSLEWDVLYLYREALEGLRRARQVHGPVDSIGVDSWAVDYGLIAEDGRLIGNPVHYRDLRTAGAADAVFERLPRQILYERTGIQHLPFNTVFQLAASLDAPAMQIARELLLVPDLFNYWLTGVRTAEYTNATTTGLVDAHTRTWSPEILATLAGVARLLPEIVDPGTVLGALRPEVQESTGLDASSRVVCVGSHDTASAVVGVPAEGEGFAYISCGTWSLVGLELTRPVLTDASRRANFSNEGGVDATTRFLRNVMGLWLLQESVRSWQAAGQTVDLAALIGSAATQPGHRSLIDPDDIRFLPPGDMPSRIREYCAETGQPQPATQAAVVRCILDSLALAYRRTVRQAAELSGTDVSVVHVVGGGARNGLLCQLAADATGLPVLAGPVEAAAIGNALVQARAIGAINGHLSDLRRISSTAEPVTRFRPSGQERDWAAAEARIYG</sequence>
<feature type="domain" description="Carbohydrate kinase FGGY C-terminal" evidence="9">
    <location>
        <begin position="257"/>
        <end position="448"/>
    </location>
</feature>
<keyword evidence="6" id="KW-1015">Disulfide bond</keyword>
<reference evidence="10" key="2">
    <citation type="submission" date="2022-05" db="EMBL/GenBank/DDBJ databases">
        <authorList>
            <person name="Kim J.-S."/>
            <person name="Lee K."/>
            <person name="Suh M."/>
            <person name="Eom M."/>
            <person name="Kim J.-S."/>
            <person name="Kim D.-S."/>
            <person name="Ko S.-H."/>
            <person name="Shin Y."/>
            <person name="Lee J.-S."/>
        </authorList>
    </citation>
    <scope>NUCLEOTIDE SEQUENCE</scope>
    <source>
        <strain evidence="10">N237</strain>
    </source>
</reference>
<dbReference type="Gene3D" id="3.30.420.40">
    <property type="match status" value="2"/>
</dbReference>
<dbReference type="Pfam" id="PF00370">
    <property type="entry name" value="FGGY_N"/>
    <property type="match status" value="1"/>
</dbReference>
<feature type="domain" description="Carbohydrate kinase FGGY N-terminal" evidence="8">
    <location>
        <begin position="9"/>
        <end position="248"/>
    </location>
</feature>
<evidence type="ECO:0000259" key="8">
    <source>
        <dbReference type="Pfam" id="PF00370"/>
    </source>
</evidence>
<dbReference type="InterPro" id="IPR018484">
    <property type="entry name" value="FGGY_N"/>
</dbReference>
<dbReference type="PANTHER" id="PTHR10196">
    <property type="entry name" value="SUGAR KINASE"/>
    <property type="match status" value="1"/>
</dbReference>
<evidence type="ECO:0000256" key="5">
    <source>
        <dbReference type="ARBA" id="ARBA00022840"/>
    </source>
</evidence>
<dbReference type="CDD" id="cd07771">
    <property type="entry name" value="ASKHA_NBD_FGGY_RhaB-like"/>
    <property type="match status" value="1"/>
</dbReference>
<evidence type="ECO:0000259" key="9">
    <source>
        <dbReference type="Pfam" id="PF02782"/>
    </source>
</evidence>
<dbReference type="InterPro" id="IPR000577">
    <property type="entry name" value="Carb_kinase_FGGY"/>
</dbReference>
<dbReference type="InterPro" id="IPR018485">
    <property type="entry name" value="FGGY_C"/>
</dbReference>
<dbReference type="Proteomes" id="UP001056336">
    <property type="component" value="Chromosome"/>
</dbReference>
<evidence type="ECO:0000256" key="6">
    <source>
        <dbReference type="ARBA" id="ARBA00023157"/>
    </source>
</evidence>
<dbReference type="PIRSF" id="PIRSF000538">
    <property type="entry name" value="GlpK"/>
    <property type="match status" value="1"/>
</dbReference>
<keyword evidence="2" id="KW-0808">Transferase</keyword>
<accession>A0ABY4QVX7</accession>
<dbReference type="Pfam" id="PF02782">
    <property type="entry name" value="FGGY_C"/>
    <property type="match status" value="1"/>
</dbReference>
<dbReference type="SUPFAM" id="SSF53067">
    <property type="entry name" value="Actin-like ATPase domain"/>
    <property type="match status" value="2"/>
</dbReference>
<keyword evidence="5" id="KW-0067">ATP-binding</keyword>